<reference evidence="1" key="1">
    <citation type="submission" date="2023-01" db="EMBL/GenBank/DDBJ databases">
        <title>The diversity of Class Acidimicrobiia in South China Sea sediment environments and the proposal of Iamia marina sp. nov., a novel species of the genus Iamia.</title>
        <authorList>
            <person name="He Y."/>
            <person name="Tian X."/>
        </authorList>
    </citation>
    <scope>NUCLEOTIDE SEQUENCE</scope>
    <source>
        <strain evidence="1">DSM 19957</strain>
    </source>
</reference>
<name>A0AAE9YDI8_9ACTN</name>
<dbReference type="EMBL" id="CP116942">
    <property type="protein sequence ID" value="WCO65831.1"/>
    <property type="molecule type" value="Genomic_DNA"/>
</dbReference>
<dbReference type="KEGG" id="ima:PO878_15110"/>
<dbReference type="Proteomes" id="UP001216390">
    <property type="component" value="Chromosome"/>
</dbReference>
<proteinExistence type="predicted"/>
<evidence type="ECO:0000313" key="1">
    <source>
        <dbReference type="EMBL" id="WCO65831.1"/>
    </source>
</evidence>
<organism evidence="1 2">
    <name type="scientific">Iamia majanohamensis</name>
    <dbReference type="NCBI Taxonomy" id="467976"/>
    <lineage>
        <taxon>Bacteria</taxon>
        <taxon>Bacillati</taxon>
        <taxon>Actinomycetota</taxon>
        <taxon>Acidimicrobiia</taxon>
        <taxon>Acidimicrobiales</taxon>
        <taxon>Iamiaceae</taxon>
        <taxon>Iamia</taxon>
    </lineage>
</organism>
<dbReference type="RefSeq" id="WP_272735357.1">
    <property type="nucleotide sequence ID" value="NZ_CP116942.1"/>
</dbReference>
<dbReference type="AlphaFoldDB" id="A0AAE9YDI8"/>
<protein>
    <submittedName>
        <fullName evidence="1">Uncharacterized protein</fullName>
    </submittedName>
</protein>
<accession>A0AAE9YDI8</accession>
<evidence type="ECO:0000313" key="2">
    <source>
        <dbReference type="Proteomes" id="UP001216390"/>
    </source>
</evidence>
<gene>
    <name evidence="1" type="ORF">PO878_15110</name>
</gene>
<keyword evidence="2" id="KW-1185">Reference proteome</keyword>
<sequence length="859" mass="90742">MGDVVRYTEGDRELAVYGLEAKATSIRTAAAAVDDAIDRASTAARTALDGWRGPHSATMADQHNEVVAAAFALYRDLSLTAARLDAFPAGFVPAGYIGQAYAAQQRGAEVRAADDGGTVAAVPADLRLYATTVTGAMASLGARAAVVDHSGLRAEVTASRALTPTERDARIERGADPRLVDQARISSTEPYPVEQLVPLVAPTDDARRAGARSQVVGDFTRSVADAIEDADSTTLSLLASHPELASFLVTGGAPDVLAGDTALAVLQAYFDELDTAHEGGDPDDNVSLDDLEAAADDESLPAELRAAARYLLDNPTLRDLVDTGADGTGPLGADGDISRDDLDQFLATNAHIRALRDHVDALDTAADGDDPDGYVSRGDLEAAAEDMSLPEDVRVAARYLLDHDGAFRSVADQEELGRGVYGYGAGGFTVTDLYGRLVNGQAYVHDPDAAREFVTSLPVASDGGQGLPVDMSGDDSVRALAGSALTAALGDLTDMQEVISHLPESPGAVRNQLITTYYDMLAQRVDGVAAEQWGIPAGDPSAAGSGGANWLVYAPWASNGVRSAIDGSFSVFGINPSTRQRQGAADGNQWIFDDITSRFAAFVELYEGSGGRPSTEQLEGFFRTSFDEGDAEIRQGFQAYVAALGEDDPTRRQELMFQANTLVATHEQVGAQPYLEEVMSGVPDGFASRFVDIQMGRHRVEVDEDLPDLAPESSNLVVPGDILDLDPTGLTDGDLSGSVPFAGAGSDPDAVNLDPLGGWSDEGFHTSTETWYDERGAGPQLVPDPAGGYQVVPVDPDASLADTGVGRWTDYDDRMWSIHRLFEGTHTDRSIYDTTSLYDGPGGVDTSFLDPEVAEAIRR</sequence>